<accession>A0AAW0RA37</accession>
<dbReference type="PROSITE" id="PS00463">
    <property type="entry name" value="ZN2_CY6_FUNGAL_1"/>
    <property type="match status" value="1"/>
</dbReference>
<name>A0AAW0RA37_9PEZI</name>
<dbReference type="Gene3D" id="4.10.240.10">
    <property type="entry name" value="Zn(2)-C6 fungal-type DNA-binding domain"/>
    <property type="match status" value="1"/>
</dbReference>
<sequence>MVGVPGRSKGCHTCRQRRIKCGGELPTCQNCTKSKRICTGYQRQYVFVLSESMAVEGPVQSDGQPSPQSDTDSGSVMLARWRPNKSKPISPRPKIGSLIPKMSAVPVHLPQNVSNQHVYRSRFISLMFENDSASGGSEDSNTFKTFGDRYDWSFQILSLSSLTPALENALLATSTARLGRHTNRPALVCESLKLYTQSVAQVRRDILRDTAAPANEQSLAACLSLLLYEAIECPGKTMDGYLAHYRGCLKLLQMREAGAYTTGLAHTTLQILRLHTVILGNEPSGISFLAQPDWLDLPWSSAPDTKSLFEQLVDILLQLPNLASQMATLAATRDPQHVLQTTWDAIEEVQKTEDALEDWFGRFRAALPGDGGSLYRAELSQLDSVVDSAAQGKLFPVAFHFPAFMVGQALVYYWVTLMSVRARLCWKHEVLRDLAATLDRLGRARLPCACETHYRRSGDNAEPETRKAGTAPCLRHFDPARLPRLARRAAWPQDIARNVCQSAEYFLRDTNRGFGPASVLPALEWVRGFWQHAPGEWGREMAWIDDMVGRIHASGYGIAGAMLDQRAREGARAGL</sequence>
<evidence type="ECO:0000256" key="2">
    <source>
        <dbReference type="SAM" id="MobiDB-lite"/>
    </source>
</evidence>
<dbReference type="SMART" id="SM00066">
    <property type="entry name" value="GAL4"/>
    <property type="match status" value="1"/>
</dbReference>
<comment type="caution">
    <text evidence="4">The sequence shown here is derived from an EMBL/GenBank/DDBJ whole genome shotgun (WGS) entry which is preliminary data.</text>
</comment>
<dbReference type="PANTHER" id="PTHR38111">
    <property type="entry name" value="ZN(2)-C6 FUNGAL-TYPE DOMAIN-CONTAINING PROTEIN-RELATED"/>
    <property type="match status" value="1"/>
</dbReference>
<keyword evidence="5" id="KW-1185">Reference proteome</keyword>
<protein>
    <recommendedName>
        <fullName evidence="3">Zn(2)-C6 fungal-type domain-containing protein</fullName>
    </recommendedName>
</protein>
<evidence type="ECO:0000313" key="5">
    <source>
        <dbReference type="Proteomes" id="UP001392437"/>
    </source>
</evidence>
<organism evidence="4 5">
    <name type="scientific">Apiospora kogelbergensis</name>
    <dbReference type="NCBI Taxonomy" id="1337665"/>
    <lineage>
        <taxon>Eukaryota</taxon>
        <taxon>Fungi</taxon>
        <taxon>Dikarya</taxon>
        <taxon>Ascomycota</taxon>
        <taxon>Pezizomycotina</taxon>
        <taxon>Sordariomycetes</taxon>
        <taxon>Xylariomycetidae</taxon>
        <taxon>Amphisphaeriales</taxon>
        <taxon>Apiosporaceae</taxon>
        <taxon>Apiospora</taxon>
    </lineage>
</organism>
<dbReference type="AlphaFoldDB" id="A0AAW0RA37"/>
<dbReference type="GO" id="GO:0000981">
    <property type="term" value="F:DNA-binding transcription factor activity, RNA polymerase II-specific"/>
    <property type="evidence" value="ECO:0007669"/>
    <property type="project" value="InterPro"/>
</dbReference>
<proteinExistence type="predicted"/>
<dbReference type="InterPro" id="IPR036864">
    <property type="entry name" value="Zn2-C6_fun-type_DNA-bd_sf"/>
</dbReference>
<dbReference type="SUPFAM" id="SSF57701">
    <property type="entry name" value="Zn2/Cys6 DNA-binding domain"/>
    <property type="match status" value="1"/>
</dbReference>
<dbReference type="PROSITE" id="PS50048">
    <property type="entry name" value="ZN2_CY6_FUNGAL_2"/>
    <property type="match status" value="1"/>
</dbReference>
<reference evidence="4 5" key="1">
    <citation type="submission" date="2023-01" db="EMBL/GenBank/DDBJ databases">
        <title>Analysis of 21 Apiospora genomes using comparative genomics revels a genus with tremendous synthesis potential of carbohydrate active enzymes and secondary metabolites.</title>
        <authorList>
            <person name="Sorensen T."/>
        </authorList>
    </citation>
    <scope>NUCLEOTIDE SEQUENCE [LARGE SCALE GENOMIC DNA]</scope>
    <source>
        <strain evidence="4 5">CBS 117206</strain>
    </source>
</reference>
<dbReference type="InterPro" id="IPR053178">
    <property type="entry name" value="Osmoadaptation_assoc"/>
</dbReference>
<dbReference type="Pfam" id="PF00172">
    <property type="entry name" value="Zn_clus"/>
    <property type="match status" value="1"/>
</dbReference>
<gene>
    <name evidence="4" type="ORF">PG999_003134</name>
</gene>
<evidence type="ECO:0000259" key="3">
    <source>
        <dbReference type="PROSITE" id="PS50048"/>
    </source>
</evidence>
<dbReference type="InterPro" id="IPR001138">
    <property type="entry name" value="Zn2Cys6_DnaBD"/>
</dbReference>
<feature type="compositionally biased region" description="Polar residues" evidence="2">
    <location>
        <begin position="61"/>
        <end position="74"/>
    </location>
</feature>
<dbReference type="CDD" id="cd00067">
    <property type="entry name" value="GAL4"/>
    <property type="match status" value="1"/>
</dbReference>
<evidence type="ECO:0000256" key="1">
    <source>
        <dbReference type="ARBA" id="ARBA00023242"/>
    </source>
</evidence>
<feature type="domain" description="Zn(2)-C6 fungal-type" evidence="3">
    <location>
        <begin position="10"/>
        <end position="39"/>
    </location>
</feature>
<dbReference type="GO" id="GO:0008270">
    <property type="term" value="F:zinc ion binding"/>
    <property type="evidence" value="ECO:0007669"/>
    <property type="project" value="InterPro"/>
</dbReference>
<evidence type="ECO:0000313" key="4">
    <source>
        <dbReference type="EMBL" id="KAK8130754.1"/>
    </source>
</evidence>
<keyword evidence="1" id="KW-0539">Nucleus</keyword>
<feature type="region of interest" description="Disordered" evidence="2">
    <location>
        <begin position="56"/>
        <end position="75"/>
    </location>
</feature>
<dbReference type="PANTHER" id="PTHR38111:SF11">
    <property type="entry name" value="TRANSCRIPTION FACTOR DOMAIN-CONTAINING PROTEIN-RELATED"/>
    <property type="match status" value="1"/>
</dbReference>
<dbReference type="EMBL" id="JAQQWP010000002">
    <property type="protein sequence ID" value="KAK8130754.1"/>
    <property type="molecule type" value="Genomic_DNA"/>
</dbReference>
<dbReference type="Proteomes" id="UP001392437">
    <property type="component" value="Unassembled WGS sequence"/>
</dbReference>